<evidence type="ECO:0000259" key="7">
    <source>
        <dbReference type="Pfam" id="PF07980"/>
    </source>
</evidence>
<dbReference type="Proteomes" id="UP000232721">
    <property type="component" value="Chromosome"/>
</dbReference>
<keyword evidence="10" id="KW-1185">Reference proteome</keyword>
<feature type="chain" id="PRO_5046294855" description="RagB/SusD family nutrient uptake outer membrane protein" evidence="6">
    <location>
        <begin position="28"/>
        <end position="582"/>
    </location>
</feature>
<evidence type="ECO:0000256" key="3">
    <source>
        <dbReference type="ARBA" id="ARBA00022729"/>
    </source>
</evidence>
<dbReference type="PROSITE" id="PS51257">
    <property type="entry name" value="PROKAR_LIPOPROTEIN"/>
    <property type="match status" value="1"/>
</dbReference>
<evidence type="ECO:0000313" key="10">
    <source>
        <dbReference type="Proteomes" id="UP000232721"/>
    </source>
</evidence>
<dbReference type="Gene3D" id="1.25.40.390">
    <property type="match status" value="1"/>
</dbReference>
<evidence type="ECO:0000256" key="1">
    <source>
        <dbReference type="ARBA" id="ARBA00004442"/>
    </source>
</evidence>
<feature type="domain" description="RagB/SusD" evidence="7">
    <location>
        <begin position="304"/>
        <end position="582"/>
    </location>
</feature>
<evidence type="ECO:0000256" key="2">
    <source>
        <dbReference type="ARBA" id="ARBA00006275"/>
    </source>
</evidence>
<proteinExistence type="inferred from homology"/>
<sequence>MVKKYKNMKLNNNKILVILALSLSVFGCSDFLEDPIQYTSEEEVIDMRLNSRGLVEDIYTDYAFKYFEDFSVEYLTDNGVLNSSETNLATGYWGPTSNPYNYVWQQSYNNIRQVYQYITLVHDIGLPIFAEEGDEVRNENVIRRYYGEAHFLKAWAEWDLLKTFGGLATDGQMLGFPIVNGILENEAYATLKRNTYDECVAQIMKDLEVAIEYLPLTYTGNDLGLTATETGRASGLAAYALKAKVALMAASPAFNITNDITKWELAATYAQEVIVKNGGLKDLKAYNFSNVNNPDHIWRLRTGEKNNSLENRLYPPTLYGQGEVNPSQNLIAAFPDANGYPITDAMSGFDATTPYASRDKRFYKFIFYNGDQCFESETCTDYSPLEIYEGGLDNFGGFIANEGTKTGFYLKKFLSNLDFDPSSVDATTNLPKIYVQLGLTDIYLSYAEAANEAFGQPNAVPAGFNFSAKDVLAKVRKRAGLNTDPYLDITAANTDDFRKLVKNERRIELCFTAERFHDLRRWKDIVNTENVEGVSITKNADDTFTYQNKMVEERAYEAKNYYLPLPYSELLLNSNLKQNQGW</sequence>
<dbReference type="InterPro" id="IPR033985">
    <property type="entry name" value="SusD-like_N"/>
</dbReference>
<dbReference type="Pfam" id="PF07980">
    <property type="entry name" value="SusD_RagB"/>
    <property type="match status" value="1"/>
</dbReference>
<dbReference type="InterPro" id="IPR011990">
    <property type="entry name" value="TPR-like_helical_dom_sf"/>
</dbReference>
<comment type="similarity">
    <text evidence="2">Belongs to the SusD family.</text>
</comment>
<keyword evidence="5" id="KW-0998">Cell outer membrane</keyword>
<keyword evidence="3 6" id="KW-0732">Signal</keyword>
<feature type="domain" description="SusD-like N-terminal" evidence="8">
    <location>
        <begin position="63"/>
        <end position="247"/>
    </location>
</feature>
<gene>
    <name evidence="9" type="ORF">BTO15_05110</name>
</gene>
<dbReference type="Pfam" id="PF14322">
    <property type="entry name" value="SusD-like_3"/>
    <property type="match status" value="1"/>
</dbReference>
<evidence type="ECO:0000259" key="8">
    <source>
        <dbReference type="Pfam" id="PF14322"/>
    </source>
</evidence>
<organism evidence="9 10">
    <name type="scientific">Polaribacter sejongensis</name>
    <dbReference type="NCBI Taxonomy" id="985043"/>
    <lineage>
        <taxon>Bacteria</taxon>
        <taxon>Pseudomonadati</taxon>
        <taxon>Bacteroidota</taxon>
        <taxon>Flavobacteriia</taxon>
        <taxon>Flavobacteriales</taxon>
        <taxon>Flavobacteriaceae</taxon>
    </lineage>
</organism>
<evidence type="ECO:0000256" key="6">
    <source>
        <dbReference type="SAM" id="SignalP"/>
    </source>
</evidence>
<dbReference type="EMBL" id="CP019336">
    <property type="protein sequence ID" value="AUC21519.1"/>
    <property type="molecule type" value="Genomic_DNA"/>
</dbReference>
<dbReference type="InterPro" id="IPR012944">
    <property type="entry name" value="SusD_RagB_dom"/>
</dbReference>
<evidence type="ECO:0000313" key="9">
    <source>
        <dbReference type="EMBL" id="AUC21519.1"/>
    </source>
</evidence>
<name>A0ABN5F510_9FLAO</name>
<keyword evidence="4" id="KW-0472">Membrane</keyword>
<evidence type="ECO:0000256" key="5">
    <source>
        <dbReference type="ARBA" id="ARBA00023237"/>
    </source>
</evidence>
<dbReference type="SUPFAM" id="SSF48452">
    <property type="entry name" value="TPR-like"/>
    <property type="match status" value="1"/>
</dbReference>
<reference evidence="9 10" key="1">
    <citation type="submission" date="2017-02" db="EMBL/GenBank/DDBJ databases">
        <title>Trade-off between light-utilization and light-protection in marine flavobacteria.</title>
        <authorList>
            <person name="Kumagai Y."/>
            <person name="Yoshizawa S."/>
            <person name="Kogure K."/>
            <person name="Iwasaki W."/>
        </authorList>
    </citation>
    <scope>NUCLEOTIDE SEQUENCE [LARGE SCALE GENOMIC DNA]</scope>
    <source>
        <strain evidence="9 10">KCTC 23670</strain>
    </source>
</reference>
<protein>
    <recommendedName>
        <fullName evidence="11">RagB/SusD family nutrient uptake outer membrane protein</fullName>
    </recommendedName>
</protein>
<evidence type="ECO:0008006" key="11">
    <source>
        <dbReference type="Google" id="ProtNLM"/>
    </source>
</evidence>
<comment type="subcellular location">
    <subcellularLocation>
        <location evidence="1">Cell outer membrane</location>
    </subcellularLocation>
</comment>
<evidence type="ECO:0000256" key="4">
    <source>
        <dbReference type="ARBA" id="ARBA00023136"/>
    </source>
</evidence>
<feature type="signal peptide" evidence="6">
    <location>
        <begin position="1"/>
        <end position="27"/>
    </location>
</feature>
<accession>A0ABN5F510</accession>